<dbReference type="CDD" id="cd07302">
    <property type="entry name" value="CHD"/>
    <property type="match status" value="2"/>
</dbReference>
<dbReference type="SMART" id="SM00044">
    <property type="entry name" value="CYCc"/>
    <property type="match status" value="2"/>
</dbReference>
<evidence type="ECO:0000313" key="19">
    <source>
        <dbReference type="Proteomes" id="UP001164746"/>
    </source>
</evidence>
<keyword evidence="19" id="KW-1185">Reference proteome</keyword>
<evidence type="ECO:0000256" key="12">
    <source>
        <dbReference type="ARBA" id="ARBA00023136"/>
    </source>
</evidence>
<evidence type="ECO:0000256" key="6">
    <source>
        <dbReference type="ARBA" id="ARBA00022723"/>
    </source>
</evidence>
<evidence type="ECO:0000313" key="18">
    <source>
        <dbReference type="EMBL" id="WAR11788.1"/>
    </source>
</evidence>
<evidence type="ECO:0000256" key="1">
    <source>
        <dbReference type="ARBA" id="ARBA00001593"/>
    </source>
</evidence>
<evidence type="ECO:0000256" key="13">
    <source>
        <dbReference type="ARBA" id="ARBA00023239"/>
    </source>
</evidence>
<evidence type="ECO:0000256" key="9">
    <source>
        <dbReference type="ARBA" id="ARBA00022842"/>
    </source>
</evidence>
<dbReference type="Pfam" id="PF16214">
    <property type="entry name" value="AC_N"/>
    <property type="match status" value="1"/>
</dbReference>
<dbReference type="InterPro" id="IPR032628">
    <property type="entry name" value="AC_N"/>
</dbReference>
<dbReference type="PANTHER" id="PTHR45627">
    <property type="entry name" value="ADENYLATE CYCLASE TYPE 1"/>
    <property type="match status" value="1"/>
</dbReference>
<evidence type="ECO:0000256" key="10">
    <source>
        <dbReference type="ARBA" id="ARBA00022989"/>
    </source>
</evidence>
<keyword evidence="8" id="KW-0067">ATP-binding</keyword>
<evidence type="ECO:0000256" key="11">
    <source>
        <dbReference type="ARBA" id="ARBA00022998"/>
    </source>
</evidence>
<feature type="region of interest" description="Disordered" evidence="15">
    <location>
        <begin position="64"/>
        <end position="86"/>
    </location>
</feature>
<sequence>MTADRFHSFAKCNSLEPVSEDCDVTIATIGDSLFINGEIVPHFSDGIAVDAYYQIDNMGDISKSSSLRGSNKTTRSDKANNNAKSNGFLFKHSSKKDKPEAYGLSALMRGESVEVKRKQLRSASKMSSLFDEFSLSKIRTNFKQLDIEDMYQDYCLSMRRSLVVILLVIVMATCLATIILHFAENKVTRLGNPEPAFIIMCGGLFITGVLFGLVITEKLFRRAPCLLSLAVWLNMTLIISAYSAALPETSVSDDLPAVFYLIIVQYMMLPLPKLLSVGLGFLNMFLQILVAALTTELHRENLAYQLACNGLLLGCANMLGFYHKYLTDISHRHTFLEARKSIKSMVELEQEKKEQEELLTSCIPKDLMESMKEDLTRKMMSKVPKITPFHDLYVKHHSNVSILYADIVNFTPLAAECTAPELVKMLNELFGRFDQLADKNNCMRIKILGDCYYCVSGLPTGTEKHALNCVNMGLRMIEAISNVREATCVEVDMRIGVHSGTVLCGVLGLKKWQFDVWSDDVTIANHMESGGVPGRVHVSEATLGYLGGKYRVEPGNGGKRDSLLLERNIPTYLIVPEQKTLGGKPIRNRFNSSTRASVRVSQYLESWGIDKPFSNLQVSNMATKLLSVTLLVIGSRGPAVISCFVIGEVFYIVLILACFASKILYTVVCSLCVLLCNVIFLNVLFFIKLSLAIATFIVFNVYFGSMSVGDQASMYLTILLVTIVVLDRQVECTNRLDFIWRRQCQMEEEEVKTTAALNKMLLENILPTHVAAYFLGHTRRDLYSESYSCVAVMFASIPNFKEFYQQNNENKNGLECIRVLNEIIADFDQIKTIGSTYMAATGLAPGLGGEKGTGENNRNWESTGPEQERDHVVNMTNFAFAMIKFLDDINDNSYNQFHLRIGINHGPVMAGVIGARKPQYDIWGDTVNVASRMDSSGTEGKIQVPEKTAEILQDAGFKWEYRGKIKVKGKPPMTTYFIIANPDHSIRASHVSLNFNPRDSQSVPGEVTQGISLLAPGSRSHGVSLQTQGSKLGISEDTDNEIMSSQLQNSPGSNKELVCSVDQVESSDVRENKECSDISANNNGMLKSASKRGIVNKSFESNLEHIEEDIHGECRTSLASTGGGNVENKLISQLQNDSSKKYQDTSDNTGEVIARVHFENEKNDCCDKNDSTISEDKCAHSHDHHPAEAHHLTELENSDTTENEVVMRKHSNGGLPCLPSFNTERLSLKKNSIKTNTGSIKRNSGND</sequence>
<evidence type="ECO:0000256" key="4">
    <source>
        <dbReference type="ARBA" id="ARBA00012201"/>
    </source>
</evidence>
<dbReference type="InterPro" id="IPR018297">
    <property type="entry name" value="A/G_cyclase_CS"/>
</dbReference>
<feature type="transmembrane region" description="Helical" evidence="16">
    <location>
        <begin position="683"/>
        <end position="702"/>
    </location>
</feature>
<feature type="compositionally biased region" description="Polar residues" evidence="15">
    <location>
        <begin position="64"/>
        <end position="85"/>
    </location>
</feature>
<evidence type="ECO:0000256" key="5">
    <source>
        <dbReference type="ARBA" id="ARBA00022692"/>
    </source>
</evidence>
<keyword evidence="12 16" id="KW-0472">Membrane</keyword>
<dbReference type="Gene3D" id="3.30.70.1230">
    <property type="entry name" value="Nucleotide cyclase"/>
    <property type="match status" value="2"/>
</dbReference>
<dbReference type="InterPro" id="IPR001054">
    <property type="entry name" value="A/G_cyclase"/>
</dbReference>
<dbReference type="EMBL" id="CP111019">
    <property type="protein sequence ID" value="WAR11788.1"/>
    <property type="molecule type" value="Genomic_DNA"/>
</dbReference>
<comment type="catalytic activity">
    <reaction evidence="1">
        <text>ATP = 3',5'-cyclic AMP + diphosphate</text>
        <dbReference type="Rhea" id="RHEA:15389"/>
        <dbReference type="ChEBI" id="CHEBI:30616"/>
        <dbReference type="ChEBI" id="CHEBI:33019"/>
        <dbReference type="ChEBI" id="CHEBI:58165"/>
        <dbReference type="EC" id="4.6.1.1"/>
    </reaction>
</comment>
<keyword evidence="10 16" id="KW-1133">Transmembrane helix</keyword>
<feature type="transmembrane region" description="Helical" evidence="16">
    <location>
        <begin position="257"/>
        <end position="290"/>
    </location>
</feature>
<comment type="cofactor">
    <cofactor evidence="2">
        <name>Mg(2+)</name>
        <dbReference type="ChEBI" id="CHEBI:18420"/>
    </cofactor>
</comment>
<feature type="domain" description="Guanylate cyclase" evidence="17">
    <location>
        <begin position="401"/>
        <end position="528"/>
    </location>
</feature>
<keyword evidence="11" id="KW-0115">cAMP biosynthesis</keyword>
<protein>
    <recommendedName>
        <fullName evidence="4">adenylate cyclase</fullName>
        <ecNumber evidence="4">4.6.1.1</ecNumber>
    </recommendedName>
</protein>
<evidence type="ECO:0000256" key="2">
    <source>
        <dbReference type="ARBA" id="ARBA00001946"/>
    </source>
</evidence>
<evidence type="ECO:0000256" key="15">
    <source>
        <dbReference type="SAM" id="MobiDB-lite"/>
    </source>
</evidence>
<dbReference type="PROSITE" id="PS50125">
    <property type="entry name" value="GUANYLATE_CYCLASE_2"/>
    <property type="match status" value="2"/>
</dbReference>
<keyword evidence="6" id="KW-0479">Metal-binding</keyword>
<dbReference type="SUPFAM" id="SSF55073">
    <property type="entry name" value="Nucleotide cyclase"/>
    <property type="match status" value="2"/>
</dbReference>
<evidence type="ECO:0000256" key="14">
    <source>
        <dbReference type="RuleBase" id="RU000405"/>
    </source>
</evidence>
<dbReference type="PROSITE" id="PS00452">
    <property type="entry name" value="GUANYLATE_CYCLASE_1"/>
    <property type="match status" value="2"/>
</dbReference>
<keyword evidence="9" id="KW-0460">Magnesium</keyword>
<feature type="region of interest" description="Disordered" evidence="15">
    <location>
        <begin position="1228"/>
        <end position="1247"/>
    </location>
</feature>
<evidence type="ECO:0000256" key="16">
    <source>
        <dbReference type="SAM" id="Phobius"/>
    </source>
</evidence>
<keyword evidence="7" id="KW-0547">Nucleotide-binding</keyword>
<reference evidence="18" key="1">
    <citation type="submission" date="2022-11" db="EMBL/GenBank/DDBJ databases">
        <title>Centuries of genome instability and evolution in soft-shell clam transmissible cancer (bioRxiv).</title>
        <authorList>
            <person name="Hart S.F.M."/>
            <person name="Yonemitsu M.A."/>
            <person name="Giersch R.M."/>
            <person name="Beal B.F."/>
            <person name="Arriagada G."/>
            <person name="Davis B.W."/>
            <person name="Ostrander E.A."/>
            <person name="Goff S.P."/>
            <person name="Metzger M.J."/>
        </authorList>
    </citation>
    <scope>NUCLEOTIDE SEQUENCE</scope>
    <source>
        <strain evidence="18">MELC-2E11</strain>
        <tissue evidence="18">Siphon/mantle</tissue>
    </source>
</reference>
<comment type="subcellular location">
    <subcellularLocation>
        <location evidence="3">Membrane</location>
        <topology evidence="3">Multi-pass membrane protein</topology>
    </subcellularLocation>
</comment>
<evidence type="ECO:0000256" key="8">
    <source>
        <dbReference type="ARBA" id="ARBA00022840"/>
    </source>
</evidence>
<dbReference type="Proteomes" id="UP001164746">
    <property type="component" value="Chromosome 8"/>
</dbReference>
<dbReference type="PANTHER" id="PTHR45627:SF12">
    <property type="entry name" value="ADENYLATE CYCLASE TYPE 2"/>
    <property type="match status" value="1"/>
</dbReference>
<dbReference type="EC" id="4.6.1.1" evidence="4"/>
<feature type="compositionally biased region" description="Polar residues" evidence="15">
    <location>
        <begin position="854"/>
        <end position="865"/>
    </location>
</feature>
<accession>A0ABY7EP67</accession>
<evidence type="ECO:0000256" key="7">
    <source>
        <dbReference type="ARBA" id="ARBA00022741"/>
    </source>
</evidence>
<keyword evidence="13 14" id="KW-0456">Lyase</keyword>
<feature type="region of interest" description="Disordered" evidence="15">
    <location>
        <begin position="848"/>
        <end position="868"/>
    </location>
</feature>
<feature type="domain" description="Guanylate cyclase" evidence="17">
    <location>
        <begin position="791"/>
        <end position="934"/>
    </location>
</feature>
<dbReference type="InterPro" id="IPR029787">
    <property type="entry name" value="Nucleotide_cyclase"/>
</dbReference>
<feature type="transmembrane region" description="Helical" evidence="16">
    <location>
        <begin position="649"/>
        <end position="676"/>
    </location>
</feature>
<feature type="transmembrane region" description="Helical" evidence="16">
    <location>
        <begin position="195"/>
        <end position="214"/>
    </location>
</feature>
<proteinExistence type="inferred from homology"/>
<comment type="similarity">
    <text evidence="14">Belongs to the adenylyl cyclase class-4/guanylyl cyclase family.</text>
</comment>
<gene>
    <name evidence="18" type="ORF">MAR_025968</name>
</gene>
<evidence type="ECO:0000256" key="3">
    <source>
        <dbReference type="ARBA" id="ARBA00004141"/>
    </source>
</evidence>
<keyword evidence="5 16" id="KW-0812">Transmembrane</keyword>
<name>A0ABY7EP67_MYAAR</name>
<evidence type="ECO:0000259" key="17">
    <source>
        <dbReference type="PROSITE" id="PS50125"/>
    </source>
</evidence>
<organism evidence="18 19">
    <name type="scientific">Mya arenaria</name>
    <name type="common">Soft-shell clam</name>
    <dbReference type="NCBI Taxonomy" id="6604"/>
    <lineage>
        <taxon>Eukaryota</taxon>
        <taxon>Metazoa</taxon>
        <taxon>Spiralia</taxon>
        <taxon>Lophotrochozoa</taxon>
        <taxon>Mollusca</taxon>
        <taxon>Bivalvia</taxon>
        <taxon>Autobranchia</taxon>
        <taxon>Heteroconchia</taxon>
        <taxon>Euheterodonta</taxon>
        <taxon>Imparidentia</taxon>
        <taxon>Neoheterodontei</taxon>
        <taxon>Myida</taxon>
        <taxon>Myoidea</taxon>
        <taxon>Myidae</taxon>
        <taxon>Mya</taxon>
    </lineage>
</organism>
<feature type="transmembrane region" description="Helical" evidence="16">
    <location>
        <begin position="162"/>
        <end position="183"/>
    </location>
</feature>
<dbReference type="Pfam" id="PF00211">
    <property type="entry name" value="Guanylate_cyc"/>
    <property type="match status" value="2"/>
</dbReference>
<feature type="transmembrane region" description="Helical" evidence="16">
    <location>
        <begin position="226"/>
        <end position="245"/>
    </location>
</feature>